<evidence type="ECO:0000259" key="1">
    <source>
        <dbReference type="Pfam" id="PF20700"/>
    </source>
</evidence>
<dbReference type="Pfam" id="PF20700">
    <property type="entry name" value="Mutator"/>
    <property type="match status" value="1"/>
</dbReference>
<dbReference type="PANTHER" id="PTHR31751">
    <property type="entry name" value="SI:CH211-108C17.2-RELATED-RELATED"/>
    <property type="match status" value="1"/>
</dbReference>
<dbReference type="PANTHER" id="PTHR31751:SF7">
    <property type="entry name" value="THAP-TYPE DOMAIN-CONTAINING PROTEIN"/>
    <property type="match status" value="1"/>
</dbReference>
<dbReference type="AlphaFoldDB" id="A0A6J8CYF2"/>
<sequence>MEFSGSDEKKTEILGKILEIRNILTQRLNKPTGNLQVLETLLEMWSSQEVGNASDEQSIHVPDPIPSTYVKARKKDVNQKIFMCAEDSLKRYKEVVEAHSNYCKHNLIIEKWTTRGHVIMTRMKCESSHTFLWSSSPYMQNKEYLVNNRVQHGLICSGMLPSHYIKFVDGAGIGKINKEKRNKFFNSYENHIQTEYHKSTTTALLEESASYYDDKFGEIDILTDARHGWRKNAKDASIVAIGEKTHKVLSCQHVTKADDVVSQRHERIGTDRVYTYLAEKEVAVGVHCHDRNLSINKYIREETDAINQNDTWHCVKAVKTALKKVAAGTAKSERKTWSFQLSDKVEPVSTHIHWAIRNCNNDPEKLKSSILNVVDHYKNRHLSCDPSSRCKYDKNYEPSRIVLTDPVAEKLLLGVLLNSNIFKYPQDYVLGKDTFYVESFNNVLNIYQDKRIAFGDKQYNARSNLAVCQWNENVDRDFTSISNPRNPRTPRSVRGKKNYKQKTFKFRGNIWKTFVNVVYSRKRTRRN</sequence>
<reference evidence="2 3" key="1">
    <citation type="submission" date="2020-06" db="EMBL/GenBank/DDBJ databases">
        <authorList>
            <person name="Li R."/>
            <person name="Bekaert M."/>
        </authorList>
    </citation>
    <scope>NUCLEOTIDE SEQUENCE [LARGE SCALE GENOMIC DNA]</scope>
    <source>
        <strain evidence="3">wild</strain>
    </source>
</reference>
<evidence type="ECO:0000313" key="2">
    <source>
        <dbReference type="EMBL" id="CAC5400034.1"/>
    </source>
</evidence>
<dbReference type="Proteomes" id="UP000507470">
    <property type="component" value="Unassembled WGS sequence"/>
</dbReference>
<dbReference type="EMBL" id="CACVKT020006156">
    <property type="protein sequence ID" value="CAC5400034.1"/>
    <property type="molecule type" value="Genomic_DNA"/>
</dbReference>
<name>A0A6J8CYF2_MYTCO</name>
<protein>
    <recommendedName>
        <fullName evidence="1">Mutator-like transposase domain-containing protein</fullName>
    </recommendedName>
</protein>
<gene>
    <name evidence="2" type="ORF">MCOR_34252</name>
</gene>
<organism evidence="2 3">
    <name type="scientific">Mytilus coruscus</name>
    <name type="common">Sea mussel</name>
    <dbReference type="NCBI Taxonomy" id="42192"/>
    <lineage>
        <taxon>Eukaryota</taxon>
        <taxon>Metazoa</taxon>
        <taxon>Spiralia</taxon>
        <taxon>Lophotrochozoa</taxon>
        <taxon>Mollusca</taxon>
        <taxon>Bivalvia</taxon>
        <taxon>Autobranchia</taxon>
        <taxon>Pteriomorphia</taxon>
        <taxon>Mytilida</taxon>
        <taxon>Mytiloidea</taxon>
        <taxon>Mytilidae</taxon>
        <taxon>Mytilinae</taxon>
        <taxon>Mytilus</taxon>
    </lineage>
</organism>
<proteinExistence type="predicted"/>
<feature type="domain" description="Mutator-like transposase" evidence="1">
    <location>
        <begin position="268"/>
        <end position="389"/>
    </location>
</feature>
<keyword evidence="3" id="KW-1185">Reference proteome</keyword>
<evidence type="ECO:0000313" key="3">
    <source>
        <dbReference type="Proteomes" id="UP000507470"/>
    </source>
</evidence>
<accession>A0A6J8CYF2</accession>
<dbReference type="OrthoDB" id="5956574at2759"/>
<dbReference type="InterPro" id="IPR049012">
    <property type="entry name" value="Mutator_transp_dom"/>
</dbReference>